<dbReference type="EMBL" id="LR746273">
    <property type="protein sequence ID" value="CAA7404137.1"/>
    <property type="molecule type" value="Genomic_DNA"/>
</dbReference>
<evidence type="ECO:0000256" key="3">
    <source>
        <dbReference type="ARBA" id="ARBA00013146"/>
    </source>
</evidence>
<evidence type="ECO:0000256" key="6">
    <source>
        <dbReference type="ARBA" id="ARBA00022989"/>
    </source>
</evidence>
<evidence type="ECO:0000256" key="1">
    <source>
        <dbReference type="ARBA" id="ARBA00004477"/>
    </source>
</evidence>
<organism evidence="12 14">
    <name type="scientific">Spirodela intermedia</name>
    <name type="common">Intermediate duckweed</name>
    <dbReference type="NCBI Taxonomy" id="51605"/>
    <lineage>
        <taxon>Eukaryota</taxon>
        <taxon>Viridiplantae</taxon>
        <taxon>Streptophyta</taxon>
        <taxon>Embryophyta</taxon>
        <taxon>Tracheophyta</taxon>
        <taxon>Spermatophyta</taxon>
        <taxon>Magnoliopsida</taxon>
        <taxon>Liliopsida</taxon>
        <taxon>Araceae</taxon>
        <taxon>Lemnoideae</taxon>
        <taxon>Spirodela</taxon>
    </lineage>
</organism>
<sequence length="258" mass="29303">MALGMSEELLPVFVPIAVYWVASGIYHMLLSPKDEHRLFPKGEEEAQNLATRRQVIVGVLANQAMQMLLSTVIFMVTGGEKGATVDAPSASLLQVAGQLAVAMLFMDGWEYFWHRWTHENKFLYKHVHAMHHLLMVPYAYGAQYIHPVDAFFGEIIGGFLSVFISGMSLRTTAVFFSLLTVKAVDDHCGQWFPEYNPIHRFMTNNTAFHTVHHQHQGMKHNYSVHFLPTWDLVLGTYLPHSVEERKGGGYQIRIAKDD</sequence>
<dbReference type="InterPro" id="IPR050307">
    <property type="entry name" value="Sterol_Desaturase_Related"/>
</dbReference>
<dbReference type="PANTHER" id="PTHR11863">
    <property type="entry name" value="STEROL DESATURASE"/>
    <property type="match status" value="1"/>
</dbReference>
<keyword evidence="6 10" id="KW-1133">Transmembrane helix</keyword>
<reference evidence="12" key="1">
    <citation type="submission" date="2020-02" db="EMBL/GenBank/DDBJ databases">
        <authorList>
            <person name="Scholz U."/>
            <person name="Mascher M."/>
            <person name="Fiebig A."/>
        </authorList>
    </citation>
    <scope>NUCLEOTIDE SEQUENCE</scope>
</reference>
<evidence type="ECO:0000256" key="7">
    <source>
        <dbReference type="ARBA" id="ARBA00023136"/>
    </source>
</evidence>
<dbReference type="InterPro" id="IPR006694">
    <property type="entry name" value="Fatty_acid_hydroxylase"/>
</dbReference>
<dbReference type="Proteomes" id="UP000663760">
    <property type="component" value="Chromosome 10"/>
</dbReference>
<dbReference type="GO" id="GO:0005506">
    <property type="term" value="F:iron ion binding"/>
    <property type="evidence" value="ECO:0007669"/>
    <property type="project" value="InterPro"/>
</dbReference>
<evidence type="ECO:0000256" key="9">
    <source>
        <dbReference type="ARBA" id="ARBA00047909"/>
    </source>
</evidence>
<protein>
    <recommendedName>
        <fullName evidence="3">aldehyde oxygenase (deformylating)</fullName>
        <ecNumber evidence="3">4.1.99.5</ecNumber>
    </recommendedName>
</protein>
<dbReference type="GO" id="GO:0071771">
    <property type="term" value="F:aldehyde oxygenase (deformylating) activity"/>
    <property type="evidence" value="ECO:0007669"/>
    <property type="project" value="UniProtKB-EC"/>
</dbReference>
<dbReference type="EC" id="4.1.99.5" evidence="3"/>
<feature type="domain" description="Fatty acid hydroxylase" evidence="11">
    <location>
        <begin position="100"/>
        <end position="236"/>
    </location>
</feature>
<feature type="transmembrane region" description="Helical" evidence="10">
    <location>
        <begin position="151"/>
        <end position="169"/>
    </location>
</feature>
<dbReference type="OrthoDB" id="408954at2759"/>
<evidence type="ECO:0000313" key="13">
    <source>
        <dbReference type="EMBL" id="CAA7404138.1"/>
    </source>
</evidence>
<keyword evidence="4 10" id="KW-0812">Transmembrane</keyword>
<accession>A0A7I8L281</accession>
<keyword evidence="7 10" id="KW-0472">Membrane</keyword>
<evidence type="ECO:0000256" key="10">
    <source>
        <dbReference type="SAM" id="Phobius"/>
    </source>
</evidence>
<evidence type="ECO:0000256" key="4">
    <source>
        <dbReference type="ARBA" id="ARBA00022692"/>
    </source>
</evidence>
<name>A0A7I8L281_SPIIN</name>
<comment type="subcellular location">
    <subcellularLocation>
        <location evidence="1">Endoplasmic reticulum membrane</location>
        <topology evidence="1">Multi-pass membrane protein</topology>
    </subcellularLocation>
</comment>
<dbReference type="GO" id="GO:0008610">
    <property type="term" value="P:lipid biosynthetic process"/>
    <property type="evidence" value="ECO:0007669"/>
    <property type="project" value="InterPro"/>
</dbReference>
<dbReference type="AlphaFoldDB" id="A0A7I8L281"/>
<feature type="transmembrane region" description="Helical" evidence="10">
    <location>
        <begin position="55"/>
        <end position="76"/>
    </location>
</feature>
<feature type="transmembrane region" description="Helical" evidence="10">
    <location>
        <begin position="88"/>
        <end position="106"/>
    </location>
</feature>
<dbReference type="GO" id="GO:0016491">
    <property type="term" value="F:oxidoreductase activity"/>
    <property type="evidence" value="ECO:0007669"/>
    <property type="project" value="InterPro"/>
</dbReference>
<evidence type="ECO:0000313" key="12">
    <source>
        <dbReference type="EMBL" id="CAA7404137.1"/>
    </source>
</evidence>
<gene>
    <name evidence="12" type="ORF">SI8410_10014815</name>
    <name evidence="13" type="ORF">SI8410_10014816</name>
</gene>
<feature type="transmembrane region" description="Helical" evidence="10">
    <location>
        <begin position="127"/>
        <end position="145"/>
    </location>
</feature>
<keyword evidence="14" id="KW-1185">Reference proteome</keyword>
<evidence type="ECO:0000256" key="2">
    <source>
        <dbReference type="ARBA" id="ARBA00009324"/>
    </source>
</evidence>
<keyword evidence="5" id="KW-0256">Endoplasmic reticulum</keyword>
<evidence type="ECO:0000256" key="5">
    <source>
        <dbReference type="ARBA" id="ARBA00022824"/>
    </source>
</evidence>
<evidence type="ECO:0000313" key="14">
    <source>
        <dbReference type="Proteomes" id="UP000663760"/>
    </source>
</evidence>
<proteinExistence type="inferred from homology"/>
<keyword evidence="8" id="KW-0456">Lyase</keyword>
<evidence type="ECO:0000259" key="11">
    <source>
        <dbReference type="Pfam" id="PF04116"/>
    </source>
</evidence>
<dbReference type="EMBL" id="LR746273">
    <property type="protein sequence ID" value="CAA7404138.1"/>
    <property type="molecule type" value="Genomic_DNA"/>
</dbReference>
<evidence type="ECO:0000256" key="8">
    <source>
        <dbReference type="ARBA" id="ARBA00023239"/>
    </source>
</evidence>
<feature type="transmembrane region" description="Helical" evidence="10">
    <location>
        <begin position="12"/>
        <end position="30"/>
    </location>
</feature>
<dbReference type="Pfam" id="PF04116">
    <property type="entry name" value="FA_hydroxylase"/>
    <property type="match status" value="1"/>
</dbReference>
<comment type="catalytic activity">
    <reaction evidence="9">
        <text>a long-chain fatty aldehyde + 2 NADPH + O2 + H(+) = a long-chain alkane + formate + 2 NADP(+) + H2O</text>
        <dbReference type="Rhea" id="RHEA:21440"/>
        <dbReference type="ChEBI" id="CHEBI:15377"/>
        <dbReference type="ChEBI" id="CHEBI:15378"/>
        <dbReference type="ChEBI" id="CHEBI:15379"/>
        <dbReference type="ChEBI" id="CHEBI:15740"/>
        <dbReference type="ChEBI" id="CHEBI:17176"/>
        <dbReference type="ChEBI" id="CHEBI:57783"/>
        <dbReference type="ChEBI" id="CHEBI:58349"/>
        <dbReference type="ChEBI" id="CHEBI:83563"/>
        <dbReference type="EC" id="4.1.99.5"/>
    </reaction>
</comment>
<dbReference type="GO" id="GO:0005789">
    <property type="term" value="C:endoplasmic reticulum membrane"/>
    <property type="evidence" value="ECO:0007669"/>
    <property type="project" value="UniProtKB-SubCell"/>
</dbReference>
<comment type="similarity">
    <text evidence="2">Belongs to the sterol desaturase family.</text>
</comment>